<proteinExistence type="predicted"/>
<dbReference type="EMBL" id="CADCUX010000534">
    <property type="protein sequence ID" value="CAA9428925.1"/>
    <property type="molecule type" value="Genomic_DNA"/>
</dbReference>
<accession>A0A6J4PXZ6</accession>
<feature type="non-terminal residue" evidence="2">
    <location>
        <position position="1"/>
    </location>
</feature>
<evidence type="ECO:0000256" key="1">
    <source>
        <dbReference type="SAM" id="MobiDB-lite"/>
    </source>
</evidence>
<organism evidence="2">
    <name type="scientific">uncultured Ramlibacter sp</name>
    <dbReference type="NCBI Taxonomy" id="260755"/>
    <lineage>
        <taxon>Bacteria</taxon>
        <taxon>Pseudomonadati</taxon>
        <taxon>Pseudomonadota</taxon>
        <taxon>Betaproteobacteria</taxon>
        <taxon>Burkholderiales</taxon>
        <taxon>Comamonadaceae</taxon>
        <taxon>Ramlibacter</taxon>
        <taxon>environmental samples</taxon>
    </lineage>
</organism>
<feature type="region of interest" description="Disordered" evidence="1">
    <location>
        <begin position="1"/>
        <end position="25"/>
    </location>
</feature>
<evidence type="ECO:0000313" key="2">
    <source>
        <dbReference type="EMBL" id="CAA9428925.1"/>
    </source>
</evidence>
<reference evidence="2" key="1">
    <citation type="submission" date="2020-02" db="EMBL/GenBank/DDBJ databases">
        <authorList>
            <person name="Meier V. D."/>
        </authorList>
    </citation>
    <scope>NUCLEOTIDE SEQUENCE</scope>
    <source>
        <strain evidence="2">AVDCRST_MAG51</strain>
    </source>
</reference>
<gene>
    <name evidence="2" type="ORF">AVDCRST_MAG51-2486</name>
</gene>
<sequence length="108" mass="11193">WTVSPDRSTASSSPVPHPKWAPAAAATWVSPRCAAPSRAASGSRPCASNPVVAPTCAAAACSTRPRRHWPARNCSRATTSADKQRPAALPPPIRAGHCPKPASLPTRP</sequence>
<dbReference type="AlphaFoldDB" id="A0A6J4PXZ6"/>
<feature type="compositionally biased region" description="Polar residues" evidence="1">
    <location>
        <begin position="1"/>
        <end position="14"/>
    </location>
</feature>
<name>A0A6J4PXZ6_9BURK</name>
<feature type="region of interest" description="Disordered" evidence="1">
    <location>
        <begin position="67"/>
        <end position="108"/>
    </location>
</feature>
<feature type="non-terminal residue" evidence="2">
    <location>
        <position position="108"/>
    </location>
</feature>
<protein>
    <submittedName>
        <fullName evidence="2">Uncharacterized protein</fullName>
    </submittedName>
</protein>